<dbReference type="AlphaFoldDB" id="A0A832EIG4"/>
<feature type="domain" description="DUF6784" evidence="2">
    <location>
        <begin position="560"/>
        <end position="656"/>
    </location>
</feature>
<keyword evidence="1" id="KW-0472">Membrane</keyword>
<dbReference type="Pfam" id="PF20581">
    <property type="entry name" value="DUF6785"/>
    <property type="match status" value="1"/>
</dbReference>
<gene>
    <name evidence="4" type="ORF">ENS06_03925</name>
</gene>
<proteinExistence type="predicted"/>
<reference evidence="4" key="1">
    <citation type="journal article" date="2020" name="mSystems">
        <title>Genome- and Community-Level Interaction Insights into Carbon Utilization and Element Cycling Functions of Hydrothermarchaeota in Hydrothermal Sediment.</title>
        <authorList>
            <person name="Zhou Z."/>
            <person name="Liu Y."/>
            <person name="Xu W."/>
            <person name="Pan J."/>
            <person name="Luo Z.H."/>
            <person name="Li M."/>
        </authorList>
    </citation>
    <scope>NUCLEOTIDE SEQUENCE [LARGE SCALE GENOMIC DNA]</scope>
    <source>
        <strain evidence="4">SpSt-456</strain>
    </source>
</reference>
<feature type="transmembrane region" description="Helical" evidence="1">
    <location>
        <begin position="337"/>
        <end position="357"/>
    </location>
</feature>
<feature type="domain" description="DUF6785" evidence="3">
    <location>
        <begin position="8"/>
        <end position="524"/>
    </location>
</feature>
<sequence>MEGRKLRWGVVGIGIALSVVFCALTPYNNVRLQNSPLAGGHFPLASFAVLLLFGVLYNPVARKIRPTAVLAAHELLLVWAMVTVSTGIAYTGLFRTFLINITTPAWLTATGHPAGKALLELLPDGLFPKDTETVQLLYRGLEGGRNLAWHEVLSRIPWSFWVAPLSLWGVFIACVYAAFLGLTGIFSHQWIENEKMNFPLLRVPMEIGEESEKGALGRYLTRKTFLIGFSIPLLLHLLNGLHTYYPQVPQIPVLFLAQPYIPREGLLSGFTKVKIYLYPAFIGFAYLTSKQVSFSLWFFFLLGGLLPGLLQLVGWKLPSAAMGTTFGPVLARVEEMQMIGAFAVFFFFIVWLARYHLKDVVVGFVGRNGAGEEPPKSLLHPRTAMILFLGGGLGAVSWMVSFGMDPVPAVLFLGVCFMLHVVTARLICQGGLPYFTLTAAPSDGFLSMTATKTIAPLTLALALVMQKVAFVDVRESLMPSLFHASKAAEGLRTRRRFLFGILAAIVLGVVVSGAAMLVMSYQYGVTMLPDDWAVETSRRVHEGVAQLLRYPEEPKKWSMVFAGVGAAVMALLVFGYRRFLWWPLHPIGYLTTYSSALRILWFSFLVGWVCNTLVLRYGGVKSFKELRRLFIGLIVGDMVMAVAWLIVGLFMPISYHVLPL</sequence>
<feature type="transmembrane region" description="Helical" evidence="1">
    <location>
        <begin position="7"/>
        <end position="27"/>
    </location>
</feature>
<feature type="transmembrane region" description="Helical" evidence="1">
    <location>
        <begin position="69"/>
        <end position="90"/>
    </location>
</feature>
<evidence type="ECO:0000256" key="1">
    <source>
        <dbReference type="SAM" id="Phobius"/>
    </source>
</evidence>
<dbReference type="EMBL" id="DSTK01000013">
    <property type="protein sequence ID" value="HFK96459.1"/>
    <property type="molecule type" value="Genomic_DNA"/>
</dbReference>
<keyword evidence="1" id="KW-0812">Transmembrane</keyword>
<evidence type="ECO:0000259" key="3">
    <source>
        <dbReference type="Pfam" id="PF20581"/>
    </source>
</evidence>
<feature type="transmembrane region" description="Helical" evidence="1">
    <location>
        <begin position="629"/>
        <end position="653"/>
    </location>
</feature>
<accession>A0A832EIG4</accession>
<feature type="transmembrane region" description="Helical" evidence="1">
    <location>
        <begin position="557"/>
        <end position="576"/>
    </location>
</feature>
<feature type="transmembrane region" description="Helical" evidence="1">
    <location>
        <begin position="384"/>
        <end position="403"/>
    </location>
</feature>
<name>A0A832EIG4_9BACT</name>
<feature type="transmembrane region" description="Helical" evidence="1">
    <location>
        <begin position="294"/>
        <end position="317"/>
    </location>
</feature>
<comment type="caution">
    <text evidence="4">The sequence shown here is derived from an EMBL/GenBank/DDBJ whole genome shotgun (WGS) entry which is preliminary data.</text>
</comment>
<feature type="transmembrane region" description="Helical" evidence="1">
    <location>
        <begin position="39"/>
        <end position="57"/>
    </location>
</feature>
<dbReference type="InterPro" id="IPR046711">
    <property type="entry name" value="DUF6784"/>
</dbReference>
<feature type="transmembrane region" description="Helical" evidence="1">
    <location>
        <begin position="265"/>
        <end position="287"/>
    </location>
</feature>
<organism evidence="4">
    <name type="scientific">Desulfacinum infernum</name>
    <dbReference type="NCBI Taxonomy" id="35837"/>
    <lineage>
        <taxon>Bacteria</taxon>
        <taxon>Pseudomonadati</taxon>
        <taxon>Thermodesulfobacteriota</taxon>
        <taxon>Syntrophobacteria</taxon>
        <taxon>Syntrophobacterales</taxon>
        <taxon>Syntrophobacteraceae</taxon>
        <taxon>Desulfacinum</taxon>
    </lineage>
</organism>
<feature type="transmembrane region" description="Helical" evidence="1">
    <location>
        <begin position="165"/>
        <end position="186"/>
    </location>
</feature>
<feature type="transmembrane region" description="Helical" evidence="1">
    <location>
        <begin position="225"/>
        <end position="245"/>
    </location>
</feature>
<feature type="transmembrane region" description="Helical" evidence="1">
    <location>
        <begin position="409"/>
        <end position="428"/>
    </location>
</feature>
<protein>
    <submittedName>
        <fullName evidence="4">Uncharacterized protein</fullName>
    </submittedName>
</protein>
<evidence type="ECO:0000259" key="2">
    <source>
        <dbReference type="Pfam" id="PF20580"/>
    </source>
</evidence>
<evidence type="ECO:0000313" key="4">
    <source>
        <dbReference type="EMBL" id="HFK96459.1"/>
    </source>
</evidence>
<dbReference type="InterPro" id="IPR046712">
    <property type="entry name" value="DUF6785"/>
</dbReference>
<feature type="transmembrane region" description="Helical" evidence="1">
    <location>
        <begin position="497"/>
        <end position="518"/>
    </location>
</feature>
<keyword evidence="1" id="KW-1133">Transmembrane helix</keyword>
<feature type="transmembrane region" description="Helical" evidence="1">
    <location>
        <begin position="596"/>
        <end position="617"/>
    </location>
</feature>
<dbReference type="Pfam" id="PF20580">
    <property type="entry name" value="DUF6784"/>
    <property type="match status" value="1"/>
</dbReference>